<organism evidence="2 3">
    <name type="scientific">Jimgerdemannia flammicorona</name>
    <dbReference type="NCBI Taxonomy" id="994334"/>
    <lineage>
        <taxon>Eukaryota</taxon>
        <taxon>Fungi</taxon>
        <taxon>Fungi incertae sedis</taxon>
        <taxon>Mucoromycota</taxon>
        <taxon>Mucoromycotina</taxon>
        <taxon>Endogonomycetes</taxon>
        <taxon>Endogonales</taxon>
        <taxon>Endogonaceae</taxon>
        <taxon>Jimgerdemannia</taxon>
    </lineage>
</organism>
<evidence type="ECO:0000256" key="1">
    <source>
        <dbReference type="SAM" id="MobiDB-lite"/>
    </source>
</evidence>
<accession>A0A433DH29</accession>
<proteinExistence type="predicted"/>
<gene>
    <name evidence="2" type="ORF">BC936DRAFT_140131</name>
</gene>
<sequence length="180" mass="19889">MAKRVAIIGAGIFQLFLHLEHRLLKVRNADVPSAYLDRNWRSRRHQGMLGRRTGTCMLRELFVLAFLRLPVSQRLANLHVETVCREISRDVCRPLRPPAARALQSPGPAPEAGPRDEAVDGALCSRRGGREDAARGGHGRDVRLGVCVHGSLPRSLRAPVRRGGAVQREGDACDRVLRVS</sequence>
<evidence type="ECO:0000313" key="3">
    <source>
        <dbReference type="Proteomes" id="UP000268093"/>
    </source>
</evidence>
<comment type="caution">
    <text evidence="2">The sequence shown here is derived from an EMBL/GenBank/DDBJ whole genome shotgun (WGS) entry which is preliminary data.</text>
</comment>
<keyword evidence="3" id="KW-1185">Reference proteome</keyword>
<evidence type="ECO:0000313" key="2">
    <source>
        <dbReference type="EMBL" id="RUP50161.1"/>
    </source>
</evidence>
<dbReference type="EMBL" id="RBNI01001648">
    <property type="protein sequence ID" value="RUP50161.1"/>
    <property type="molecule type" value="Genomic_DNA"/>
</dbReference>
<protein>
    <submittedName>
        <fullName evidence="2">Uncharacterized protein</fullName>
    </submittedName>
</protein>
<dbReference type="AlphaFoldDB" id="A0A433DH29"/>
<feature type="region of interest" description="Disordered" evidence="1">
    <location>
        <begin position="98"/>
        <end position="119"/>
    </location>
</feature>
<name>A0A433DH29_9FUNG</name>
<dbReference type="Proteomes" id="UP000268093">
    <property type="component" value="Unassembled WGS sequence"/>
</dbReference>
<reference evidence="2 3" key="1">
    <citation type="journal article" date="2018" name="New Phytol.">
        <title>Phylogenomics of Endogonaceae and evolution of mycorrhizas within Mucoromycota.</title>
        <authorList>
            <person name="Chang Y."/>
            <person name="Desiro A."/>
            <person name="Na H."/>
            <person name="Sandor L."/>
            <person name="Lipzen A."/>
            <person name="Clum A."/>
            <person name="Barry K."/>
            <person name="Grigoriev I.V."/>
            <person name="Martin F.M."/>
            <person name="Stajich J.E."/>
            <person name="Smith M.E."/>
            <person name="Bonito G."/>
            <person name="Spatafora J.W."/>
        </authorList>
    </citation>
    <scope>NUCLEOTIDE SEQUENCE [LARGE SCALE GENOMIC DNA]</scope>
    <source>
        <strain evidence="2 3">GMNB39</strain>
    </source>
</reference>